<accession>A0A087MHF2</accession>
<dbReference type="AlphaFoldDB" id="A0A087MHF2"/>
<dbReference type="RefSeq" id="WP_034224408.1">
    <property type="nucleotide sequence ID" value="NZ_AVCJ01000023.1"/>
</dbReference>
<dbReference type="Pfam" id="PF07690">
    <property type="entry name" value="MFS_1"/>
    <property type="match status" value="2"/>
</dbReference>
<feature type="transmembrane region" description="Helical" evidence="7">
    <location>
        <begin position="217"/>
        <end position="239"/>
    </location>
</feature>
<evidence type="ECO:0000256" key="5">
    <source>
        <dbReference type="ARBA" id="ARBA00022989"/>
    </source>
</evidence>
<feature type="transmembrane region" description="Helical" evidence="7">
    <location>
        <begin position="161"/>
        <end position="181"/>
    </location>
</feature>
<keyword evidence="10" id="KW-1185">Reference proteome</keyword>
<evidence type="ECO:0000313" key="9">
    <source>
        <dbReference type="EMBL" id="KFL36305.1"/>
    </source>
</evidence>
<dbReference type="GO" id="GO:0022857">
    <property type="term" value="F:transmembrane transporter activity"/>
    <property type="evidence" value="ECO:0007669"/>
    <property type="project" value="InterPro"/>
</dbReference>
<protein>
    <recommendedName>
        <fullName evidence="8">Major facilitator superfamily (MFS) profile domain-containing protein</fullName>
    </recommendedName>
</protein>
<reference evidence="9 10" key="2">
    <citation type="journal article" date="2015" name="Stand. Genomic Sci.">
        <title>High quality draft genomic sequence of Arenimonas donghaensis DSM 18148(T).</title>
        <authorList>
            <person name="Chen F."/>
            <person name="Wang H."/>
            <person name="Cao Y."/>
            <person name="Li X."/>
            <person name="Wang G."/>
        </authorList>
    </citation>
    <scope>NUCLEOTIDE SEQUENCE [LARGE SCALE GENOMIC DNA]</scope>
    <source>
        <strain evidence="9 10">HO3-R19</strain>
    </source>
</reference>
<organism evidence="9 10">
    <name type="scientific">Arenimonas donghaensis DSM 18148 = HO3-R19</name>
    <dbReference type="NCBI Taxonomy" id="1121014"/>
    <lineage>
        <taxon>Bacteria</taxon>
        <taxon>Pseudomonadati</taxon>
        <taxon>Pseudomonadota</taxon>
        <taxon>Gammaproteobacteria</taxon>
        <taxon>Lysobacterales</taxon>
        <taxon>Lysobacteraceae</taxon>
        <taxon>Arenimonas</taxon>
    </lineage>
</organism>
<keyword evidence="6 7" id="KW-0472">Membrane</keyword>
<proteinExistence type="predicted"/>
<evidence type="ECO:0000259" key="8">
    <source>
        <dbReference type="PROSITE" id="PS50850"/>
    </source>
</evidence>
<evidence type="ECO:0000256" key="3">
    <source>
        <dbReference type="ARBA" id="ARBA00022475"/>
    </source>
</evidence>
<evidence type="ECO:0000256" key="2">
    <source>
        <dbReference type="ARBA" id="ARBA00022448"/>
    </source>
</evidence>
<evidence type="ECO:0000313" key="10">
    <source>
        <dbReference type="Proteomes" id="UP000029085"/>
    </source>
</evidence>
<feature type="transmembrane region" description="Helical" evidence="7">
    <location>
        <begin position="42"/>
        <end position="65"/>
    </location>
</feature>
<feature type="transmembrane region" description="Helical" evidence="7">
    <location>
        <begin position="396"/>
        <end position="415"/>
    </location>
</feature>
<feature type="transmembrane region" description="Helical" evidence="7">
    <location>
        <begin position="98"/>
        <end position="119"/>
    </location>
</feature>
<feature type="domain" description="Major facilitator superfamily (MFS) profile" evidence="8">
    <location>
        <begin position="7"/>
        <end position="452"/>
    </location>
</feature>
<dbReference type="Gene3D" id="1.20.1720.10">
    <property type="entry name" value="Multidrug resistance protein D"/>
    <property type="match status" value="1"/>
</dbReference>
<evidence type="ECO:0000256" key="4">
    <source>
        <dbReference type="ARBA" id="ARBA00022692"/>
    </source>
</evidence>
<comment type="caution">
    <text evidence="9">The sequence shown here is derived from an EMBL/GenBank/DDBJ whole genome shotgun (WGS) entry which is preliminary data.</text>
</comment>
<reference evidence="10" key="1">
    <citation type="submission" date="2013-08" db="EMBL/GenBank/DDBJ databases">
        <title>Genome sequencing of Arenimonas donghaensis.</title>
        <authorList>
            <person name="Chen F."/>
            <person name="Wang G."/>
        </authorList>
    </citation>
    <scope>NUCLEOTIDE SEQUENCE [LARGE SCALE GENOMIC DNA]</scope>
    <source>
        <strain evidence="10">HO3-R19</strain>
    </source>
</reference>
<dbReference type="PROSITE" id="PS50850">
    <property type="entry name" value="MFS"/>
    <property type="match status" value="1"/>
</dbReference>
<dbReference type="Gene3D" id="1.20.1250.20">
    <property type="entry name" value="MFS general substrate transporter like domains"/>
    <property type="match status" value="1"/>
</dbReference>
<dbReference type="InterPro" id="IPR020846">
    <property type="entry name" value="MFS_dom"/>
</dbReference>
<sequence>MNAGRRLSLIVATTLFIETMDSTAIATSLPVIADDLGTEPIALKLALTAYLLALAVFIPVSGWVADRFGAKRTFMLAIGVFLVGSLACAASASLEQLVAARFLQGMGGALMVPVGRLVLLRSIPKHELVQALSWLTIPALVAPILGPPIGGFIATYSDWRWIFLINIPMGLVGMVLAWRYVPDLREPVKPLDWTGFALSGLGLALALFGFSTLGRHLVSTPVAIGTLVIGLGAMAAYVWHARRHPHPLIDLGLLALPTFRAGVVGGMLFRIGIGATPFLLPLMLQLGFGLTPLASGLITFVSAVGAIFMKTMAAAVLRRFGFRRVLWINALLASAMLAGFGLFRADTAHWVIMAVLLVSGCFRSLQFTSLNAISYAEVDPARMGQASSLSGMMQQFSLALGVAIGGYALLVASSLTGLDQADPVNFGWAFLTVGVISALSAWMMFRLPHDAGAEMAGRAKVGKEVAEQKAEQRSAT</sequence>
<dbReference type="EMBL" id="AVCJ01000023">
    <property type="protein sequence ID" value="KFL36305.1"/>
    <property type="molecule type" value="Genomic_DNA"/>
</dbReference>
<name>A0A087MHF2_9GAMM</name>
<feature type="transmembrane region" description="Helical" evidence="7">
    <location>
        <begin position="427"/>
        <end position="445"/>
    </location>
</feature>
<feature type="transmembrane region" description="Helical" evidence="7">
    <location>
        <begin position="251"/>
        <end position="273"/>
    </location>
</feature>
<dbReference type="PANTHER" id="PTHR42718:SF46">
    <property type="entry name" value="BLR6921 PROTEIN"/>
    <property type="match status" value="1"/>
</dbReference>
<gene>
    <name evidence="9" type="ORF">N788_05280</name>
</gene>
<feature type="transmembrane region" description="Helical" evidence="7">
    <location>
        <begin position="349"/>
        <end position="375"/>
    </location>
</feature>
<dbReference type="STRING" id="1121014.N788_05280"/>
<dbReference type="InterPro" id="IPR036259">
    <property type="entry name" value="MFS_trans_sf"/>
</dbReference>
<comment type="subcellular location">
    <subcellularLocation>
        <location evidence="1">Cell membrane</location>
        <topology evidence="1">Multi-pass membrane protein</topology>
    </subcellularLocation>
</comment>
<keyword evidence="3" id="KW-1003">Cell membrane</keyword>
<feature type="transmembrane region" description="Helical" evidence="7">
    <location>
        <begin position="74"/>
        <end position="92"/>
    </location>
</feature>
<dbReference type="OrthoDB" id="9812221at2"/>
<dbReference type="InterPro" id="IPR011701">
    <property type="entry name" value="MFS"/>
</dbReference>
<feature type="transmembrane region" description="Helical" evidence="7">
    <location>
        <begin position="131"/>
        <end position="155"/>
    </location>
</feature>
<dbReference type="PATRIC" id="fig|1121014.3.peg.1944"/>
<dbReference type="GO" id="GO:0005886">
    <property type="term" value="C:plasma membrane"/>
    <property type="evidence" value="ECO:0007669"/>
    <property type="project" value="UniProtKB-SubCell"/>
</dbReference>
<dbReference type="PRINTS" id="PR01036">
    <property type="entry name" value="TCRTETB"/>
</dbReference>
<keyword evidence="4 7" id="KW-0812">Transmembrane</keyword>
<feature type="transmembrane region" description="Helical" evidence="7">
    <location>
        <begin position="293"/>
        <end position="313"/>
    </location>
</feature>
<dbReference type="PANTHER" id="PTHR42718">
    <property type="entry name" value="MAJOR FACILITATOR SUPERFAMILY MULTIDRUG TRANSPORTER MFSC"/>
    <property type="match status" value="1"/>
</dbReference>
<keyword evidence="2" id="KW-0813">Transport</keyword>
<keyword evidence="5 7" id="KW-1133">Transmembrane helix</keyword>
<evidence type="ECO:0000256" key="7">
    <source>
        <dbReference type="SAM" id="Phobius"/>
    </source>
</evidence>
<dbReference type="SUPFAM" id="SSF103473">
    <property type="entry name" value="MFS general substrate transporter"/>
    <property type="match status" value="1"/>
</dbReference>
<dbReference type="Proteomes" id="UP000029085">
    <property type="component" value="Unassembled WGS sequence"/>
</dbReference>
<feature type="transmembrane region" description="Helical" evidence="7">
    <location>
        <begin position="193"/>
        <end position="211"/>
    </location>
</feature>
<feature type="transmembrane region" description="Helical" evidence="7">
    <location>
        <begin position="325"/>
        <end position="343"/>
    </location>
</feature>
<evidence type="ECO:0000256" key="6">
    <source>
        <dbReference type="ARBA" id="ARBA00023136"/>
    </source>
</evidence>
<evidence type="ECO:0000256" key="1">
    <source>
        <dbReference type="ARBA" id="ARBA00004651"/>
    </source>
</evidence>